<feature type="compositionally biased region" description="Polar residues" evidence="1">
    <location>
        <begin position="905"/>
        <end position="914"/>
    </location>
</feature>
<organism evidence="4 5">
    <name type="scientific">Lysobacter silvisoli</name>
    <dbReference type="NCBI Taxonomy" id="2293254"/>
    <lineage>
        <taxon>Bacteria</taxon>
        <taxon>Pseudomonadati</taxon>
        <taxon>Pseudomonadota</taxon>
        <taxon>Gammaproteobacteria</taxon>
        <taxon>Lysobacterales</taxon>
        <taxon>Lysobacteraceae</taxon>
        <taxon>Lysobacter</taxon>
    </lineage>
</organism>
<keyword evidence="5" id="KW-1185">Reference proteome</keyword>
<proteinExistence type="predicted"/>
<feature type="domain" description="SpaA-like prealbumin fold" evidence="2">
    <location>
        <begin position="158"/>
        <end position="252"/>
    </location>
</feature>
<feature type="domain" description="SpaA-like prealbumin fold" evidence="2">
    <location>
        <begin position="354"/>
        <end position="448"/>
    </location>
</feature>
<evidence type="ECO:0000256" key="1">
    <source>
        <dbReference type="SAM" id="MobiDB-lite"/>
    </source>
</evidence>
<reference evidence="4 5" key="1">
    <citation type="submission" date="2018-08" db="EMBL/GenBank/DDBJ databases">
        <title>Lysobacter sp. zong2l5, whole genome shotgun sequence.</title>
        <authorList>
            <person name="Zhang X."/>
            <person name="Feng G."/>
            <person name="Zhu H."/>
        </authorList>
    </citation>
    <scope>NUCLEOTIDE SEQUENCE [LARGE SCALE GENOMIC DNA]</scope>
    <source>
        <strain evidence="5">zong2l5</strain>
    </source>
</reference>
<sequence length="914" mass="88146">MLALGAIALPATAQNAVNTTTVTPPTGVQNTGTTCTSTNGAANYNATTGVCTAIDSDPIQPRLTLLKTVANDNGGTALDTAWTLTATGPATISGTEGAAAITNASVPVGTYTLSESGGPAGYTASNYSCVVNGGAAVVGNSLTLAAGDVATCTITNDDQAATLTLLKTVVNDNGGTAVDTAWTLTATGPTTGVTGTEGQAAITNRAVSAGTYTLTEAGGPAGYTAGAWTCTAGTLTGNSLVLANGQTASCTITNDDQAATLTLLKTVVNDNGGTAIDTAWTLTATGPTTGVTGTEGQAAITNRAVSAGTYTLTEAGGPAGYTAGAWTCTAGTLTGNSLVLANGQTASCTITNDDQAATLTLLKTVVNDNGGTAVDTAWTLTATGPTTGVTGTEGQAAITNRTVSRGTYNLSESGGPADYAAGSWVCTAGDLSGNSLALDLGQTATCTITNTFQPAPALTVDKTAGTPSGNTAGSTIAYTFLVTNTGNVTITGIAVNDAQLDAAATCPVTTLAPGASTTCTGTHTITQAEVDAGTVNNSATVTGTPPGGGTTTSPPDTTTTPIVPAPALTVDKTAGTPSGNTAGSTIAYTFLVTNTGNVTVTGIAVNDAQLDAAAVCPATTLAPGASTTCTGTHTITQAEIDAGTVNNSATVTGTPPGGGTTTSPPDTTTTPITPAPALTVDKTAGTPSGNAAGSTIAYTFLVTNTGNVTIDGIAVNDAQLDAAATCPATTLAPGASTTCTGTHTVTQAEVDAGTSNNSATASGTDPTGGTTTSPPDTTTTPITSAPALTVDKTASTPSGNTAGSTIAYTFLVTNTGNVTITGIAVNDAQLDAAAVCPVTTLAPGATTTCTGTHTITQAEIDAGTVNNSATVTGTPPGGGTTTSPPDTTATPIAPAPALTVDKTAGTPSGNTAGS</sequence>
<feature type="domain" description="SpaA-like prealbumin fold" evidence="2">
    <location>
        <begin position="62"/>
        <end position="154"/>
    </location>
</feature>
<feature type="compositionally biased region" description="Low complexity" evidence="1">
    <location>
        <begin position="758"/>
        <end position="787"/>
    </location>
</feature>
<evidence type="ECO:0000259" key="2">
    <source>
        <dbReference type="Pfam" id="PF19403"/>
    </source>
</evidence>
<dbReference type="InterPro" id="IPR013783">
    <property type="entry name" value="Ig-like_fold"/>
</dbReference>
<evidence type="ECO:0000313" key="4">
    <source>
        <dbReference type="EMBL" id="RDZ26335.1"/>
    </source>
</evidence>
<feature type="domain" description="DUF7507" evidence="3">
    <location>
        <begin position="455"/>
        <end position="553"/>
    </location>
</feature>
<feature type="compositionally biased region" description="Low complexity" evidence="1">
    <location>
        <begin position="881"/>
        <end position="899"/>
    </location>
</feature>
<feature type="domain" description="DUF7507" evidence="3">
    <location>
        <begin position="785"/>
        <end position="883"/>
    </location>
</feature>
<feature type="non-terminal residue" evidence="4">
    <location>
        <position position="914"/>
    </location>
</feature>
<dbReference type="InterPro" id="IPR045826">
    <property type="entry name" value="SpaA_PFL_dom_2"/>
</dbReference>
<feature type="domain" description="DUF7507" evidence="3">
    <location>
        <begin position="565"/>
        <end position="663"/>
    </location>
</feature>
<feature type="region of interest" description="Disordered" evidence="1">
    <location>
        <begin position="646"/>
        <end position="669"/>
    </location>
</feature>
<gene>
    <name evidence="4" type="ORF">DX914_15120</name>
</gene>
<dbReference type="EMBL" id="QTSU01000003">
    <property type="protein sequence ID" value="RDZ26335.1"/>
    <property type="molecule type" value="Genomic_DNA"/>
</dbReference>
<feature type="region of interest" description="Disordered" evidence="1">
    <location>
        <begin position="866"/>
        <end position="914"/>
    </location>
</feature>
<name>A0A371JXE5_9GAMM</name>
<feature type="domain" description="DUF7507" evidence="3">
    <location>
        <begin position="675"/>
        <end position="773"/>
    </location>
</feature>
<feature type="domain" description="SpaA-like prealbumin fold" evidence="2">
    <location>
        <begin position="256"/>
        <end position="350"/>
    </location>
</feature>
<feature type="region of interest" description="Disordered" evidence="1">
    <location>
        <begin position="750"/>
        <end position="799"/>
    </location>
</feature>
<dbReference type="Gene3D" id="2.60.40.10">
    <property type="entry name" value="Immunoglobulins"/>
    <property type="match status" value="1"/>
</dbReference>
<dbReference type="Pfam" id="PF24346">
    <property type="entry name" value="DUF7507"/>
    <property type="match status" value="4"/>
</dbReference>
<evidence type="ECO:0008006" key="6">
    <source>
        <dbReference type="Google" id="ProtNLM"/>
    </source>
</evidence>
<dbReference type="InterPro" id="IPR055354">
    <property type="entry name" value="DUF7507"/>
</dbReference>
<protein>
    <recommendedName>
        <fullName evidence="6">DUF11 domain-containing protein</fullName>
    </recommendedName>
</protein>
<dbReference type="Pfam" id="PF19403">
    <property type="entry name" value="SpaA_2"/>
    <property type="match status" value="4"/>
</dbReference>
<dbReference type="AlphaFoldDB" id="A0A371JXE5"/>
<evidence type="ECO:0000259" key="3">
    <source>
        <dbReference type="Pfam" id="PF24346"/>
    </source>
</evidence>
<accession>A0A371JXE5</accession>
<comment type="caution">
    <text evidence="4">The sequence shown here is derived from an EMBL/GenBank/DDBJ whole genome shotgun (WGS) entry which is preliminary data.</text>
</comment>
<feature type="region of interest" description="Disordered" evidence="1">
    <location>
        <begin position="536"/>
        <end position="559"/>
    </location>
</feature>
<evidence type="ECO:0000313" key="5">
    <source>
        <dbReference type="Proteomes" id="UP000264492"/>
    </source>
</evidence>
<dbReference type="Proteomes" id="UP000264492">
    <property type="component" value="Unassembled WGS sequence"/>
</dbReference>